<keyword evidence="2" id="KW-0378">Hydrolase</keyword>
<evidence type="ECO:0000259" key="1">
    <source>
        <dbReference type="Pfam" id="PF19263"/>
    </source>
</evidence>
<keyword evidence="2" id="KW-0347">Helicase</keyword>
<reference evidence="3" key="1">
    <citation type="submission" date="2023-07" db="EMBL/GenBank/DDBJ databases">
        <title>Dyadobacter sp. nov 'subterranea' isolated from contaminted grondwater.</title>
        <authorList>
            <person name="Szabo I."/>
            <person name="Al-Omari J."/>
            <person name="Szerdahelyi S.G."/>
            <person name="Rado J."/>
        </authorList>
    </citation>
    <scope>NUCLEOTIDE SEQUENCE [LARGE SCALE GENOMIC DNA]</scope>
    <source>
        <strain evidence="3">UP-52</strain>
    </source>
</reference>
<dbReference type="Gene3D" id="3.40.50.300">
    <property type="entry name" value="P-loop containing nucleotide triphosphate hydrolases"/>
    <property type="match status" value="1"/>
</dbReference>
<name>A0ABR9W5Z1_9BACT</name>
<protein>
    <submittedName>
        <fullName evidence="2">Helicase</fullName>
    </submittedName>
</protein>
<feature type="domain" description="NrS-1 polymerase-like helicase" evidence="1">
    <location>
        <begin position="125"/>
        <end position="225"/>
    </location>
</feature>
<dbReference type="GO" id="GO:0004386">
    <property type="term" value="F:helicase activity"/>
    <property type="evidence" value="ECO:0007669"/>
    <property type="project" value="UniProtKB-KW"/>
</dbReference>
<comment type="caution">
    <text evidence="2">The sequence shown here is derived from an EMBL/GenBank/DDBJ whole genome shotgun (WGS) entry which is preliminary data.</text>
</comment>
<organism evidence="2 3">
    <name type="scientific">Dyadobacter subterraneus</name>
    <dbReference type="NCBI Taxonomy" id="2773304"/>
    <lineage>
        <taxon>Bacteria</taxon>
        <taxon>Pseudomonadati</taxon>
        <taxon>Bacteroidota</taxon>
        <taxon>Cytophagia</taxon>
        <taxon>Cytophagales</taxon>
        <taxon>Spirosomataceae</taxon>
        <taxon>Dyadobacter</taxon>
    </lineage>
</organism>
<gene>
    <name evidence="2" type="ORF">IEE83_01695</name>
</gene>
<dbReference type="Pfam" id="PF19263">
    <property type="entry name" value="DUF5906"/>
    <property type="match status" value="1"/>
</dbReference>
<keyword evidence="2" id="KW-0547">Nucleotide-binding</keyword>
<dbReference type="InterPro" id="IPR045455">
    <property type="entry name" value="NrS-1_pol-like_helicase"/>
</dbReference>
<keyword evidence="3" id="KW-1185">Reference proteome</keyword>
<evidence type="ECO:0000313" key="2">
    <source>
        <dbReference type="EMBL" id="MBE9460584.1"/>
    </source>
</evidence>
<dbReference type="Proteomes" id="UP000634134">
    <property type="component" value="Unassembled WGS sequence"/>
</dbReference>
<sequence length="399" mass="47027">MPGSYIRVQTGYYKKCLQPTVNKEFTEMWIPWSSEMLRQDLEPSQIKKIKKFDGFCCVPDHLDYKEIVGNFYNLYHRLDARPQPGEPVATLGFIKHIFGEQFEIGLDYLSLLYQRPTQKLPVLCLVSKERKTGKTTFLNFLKLIFGKNMTFNGNSDFRSQFNSDWMNTLIIAVDEVLLDRREDSEKIKNLSTARNSKVEAKGKDRKETEFFGKFVLCSNNEENFIVIDPAETRYWIRKVPVLPSENIHLLDMMAKEIPSFLYYLLSRNLSVPVPLTRMWFSERQIRTEALMRVIRNNRNRLETEMLFILREIFENTGTNKLEFTNKDMLELLKRNMPRLTRQQISNVLQNDWGLRPAPNSLNYQTYLYNSANDLVSVHSTGRYYSISMNWVSQKFDENT</sequence>
<dbReference type="EMBL" id="JACYGY010000001">
    <property type="protein sequence ID" value="MBE9460584.1"/>
    <property type="molecule type" value="Genomic_DNA"/>
</dbReference>
<keyword evidence="2" id="KW-0067">ATP-binding</keyword>
<dbReference type="InterPro" id="IPR027417">
    <property type="entry name" value="P-loop_NTPase"/>
</dbReference>
<proteinExistence type="predicted"/>
<evidence type="ECO:0000313" key="3">
    <source>
        <dbReference type="Proteomes" id="UP000634134"/>
    </source>
</evidence>
<accession>A0ABR9W5Z1</accession>